<evidence type="ECO:0000313" key="3">
    <source>
        <dbReference type="Proteomes" id="UP001519460"/>
    </source>
</evidence>
<feature type="region of interest" description="Disordered" evidence="1">
    <location>
        <begin position="161"/>
        <end position="181"/>
    </location>
</feature>
<sequence>MESQRTFGLLFQQYTTNTIYKDTFSCSVDYRVLCIYHRGFSGSYCGCVCLFQSEVSELEHIYASNLTTRDAPFGTEDTPSFKEKIIGGRYVSVLERPYGANAPKYEKLSMVSDKPNHVDPRTLNDFSRRYNKPYQESHSFPGSPQLAATRGYRPNVVENEDPFAQGRGIPPGRPTNLITKRPDSKDIASRFPLLPPIEENRLKNHQISTVFEPEAWTNQYQEYNKENMGSPRRSFNSRETYQENGVKPLYNPRGSGAYGSKPVNGVSNGPRHSFPDAAFLRREEAPLSKEEFVKKLINMLPKNVFLPENPLILTQEDEARVRLLQVLAEELRDYSPLKLRDIYLDIANTADKQLCGFCQYQDLYYSMSRQMFNMPGDLLQVTAAMFVSGDRPNRDVNYEKFLSFVGLALKQAKPPGQQRPKTPVERQVDNYFADSEQAKLVSTVEQQLRENEYIINFSKLENELLLADRLGKGVLDLRTIMDVCYQLNIPLQSSVLNRVLQRCRLNSYDDCYNWRTFLDFLGKAQPARNRSEPVKFGRPSPAPQPQPQAQYTSPPASKPVTPLWRRNEAQAPQDPRRSYNYDQYDDNGSRGEVISRMDQDIRQLERNYEEIKEKLRPRNDTPWFKNFMEFANALYKQDQRYEGDLPAEDVYRWTKMYNDAGNLGFPDHFISRALSDASKGGKVNIHTYLSKLGNVSAQDKIA</sequence>
<keyword evidence="3" id="KW-1185">Reference proteome</keyword>
<evidence type="ECO:0000256" key="1">
    <source>
        <dbReference type="SAM" id="MobiDB-lite"/>
    </source>
</evidence>
<accession>A0ABD0KE04</accession>
<dbReference type="Proteomes" id="UP001519460">
    <property type="component" value="Unassembled WGS sequence"/>
</dbReference>
<name>A0ABD0KE04_9CAEN</name>
<proteinExistence type="predicted"/>
<gene>
    <name evidence="2" type="ORF">BaRGS_00023528</name>
</gene>
<dbReference type="InterPro" id="IPR040774">
    <property type="entry name" value="DUF5580"/>
</dbReference>
<dbReference type="EMBL" id="JACVVK020000197">
    <property type="protein sequence ID" value="KAK7485277.1"/>
    <property type="molecule type" value="Genomic_DNA"/>
</dbReference>
<comment type="caution">
    <text evidence="2">The sequence shown here is derived from an EMBL/GenBank/DDBJ whole genome shotgun (WGS) entry which is preliminary data.</text>
</comment>
<reference evidence="2 3" key="1">
    <citation type="journal article" date="2023" name="Sci. Data">
        <title>Genome assembly of the Korean intertidal mud-creeper Batillaria attramentaria.</title>
        <authorList>
            <person name="Patra A.K."/>
            <person name="Ho P.T."/>
            <person name="Jun S."/>
            <person name="Lee S.J."/>
            <person name="Kim Y."/>
            <person name="Won Y.J."/>
        </authorList>
    </citation>
    <scope>NUCLEOTIDE SEQUENCE [LARGE SCALE GENOMIC DNA]</scope>
    <source>
        <strain evidence="2">Wonlab-2016</strain>
    </source>
</reference>
<protein>
    <submittedName>
        <fullName evidence="2">Uncharacterized protein</fullName>
    </submittedName>
</protein>
<evidence type="ECO:0000313" key="2">
    <source>
        <dbReference type="EMBL" id="KAK7485277.1"/>
    </source>
</evidence>
<feature type="region of interest" description="Disordered" evidence="1">
    <location>
        <begin position="529"/>
        <end position="591"/>
    </location>
</feature>
<dbReference type="AlphaFoldDB" id="A0ABD0KE04"/>
<dbReference type="PANTHER" id="PTHR34830">
    <property type="entry name" value="SIMILAR TO HYPOTHETICAL PROTEIN MGC34837"/>
    <property type="match status" value="1"/>
</dbReference>
<organism evidence="2 3">
    <name type="scientific">Batillaria attramentaria</name>
    <dbReference type="NCBI Taxonomy" id="370345"/>
    <lineage>
        <taxon>Eukaryota</taxon>
        <taxon>Metazoa</taxon>
        <taxon>Spiralia</taxon>
        <taxon>Lophotrochozoa</taxon>
        <taxon>Mollusca</taxon>
        <taxon>Gastropoda</taxon>
        <taxon>Caenogastropoda</taxon>
        <taxon>Sorbeoconcha</taxon>
        <taxon>Cerithioidea</taxon>
        <taxon>Batillariidae</taxon>
        <taxon>Batillaria</taxon>
    </lineage>
</organism>
<dbReference type="PANTHER" id="PTHR34830:SF1">
    <property type="entry name" value="GENE 12695-RELATED"/>
    <property type="match status" value="1"/>
</dbReference>